<evidence type="ECO:0000313" key="2">
    <source>
        <dbReference type="Proteomes" id="UP000243686"/>
    </source>
</evidence>
<protein>
    <submittedName>
        <fullName evidence="1">Uncharacterized protein</fullName>
    </submittedName>
</protein>
<accession>A0A1S8WLM0</accession>
<dbReference type="AlphaFoldDB" id="A0A1S8WLM0"/>
<dbReference type="Proteomes" id="UP000243686">
    <property type="component" value="Unassembled WGS sequence"/>
</dbReference>
<evidence type="ECO:0000313" key="1">
    <source>
        <dbReference type="EMBL" id="OON15342.1"/>
    </source>
</evidence>
<organism evidence="1 2">
    <name type="scientific">Opisthorchis viverrini</name>
    <name type="common">Southeast Asian liver fluke</name>
    <dbReference type="NCBI Taxonomy" id="6198"/>
    <lineage>
        <taxon>Eukaryota</taxon>
        <taxon>Metazoa</taxon>
        <taxon>Spiralia</taxon>
        <taxon>Lophotrochozoa</taxon>
        <taxon>Platyhelminthes</taxon>
        <taxon>Trematoda</taxon>
        <taxon>Digenea</taxon>
        <taxon>Opisthorchiida</taxon>
        <taxon>Opisthorchiata</taxon>
        <taxon>Opisthorchiidae</taxon>
        <taxon>Opisthorchis</taxon>
    </lineage>
</organism>
<name>A0A1S8WLM0_OPIVI</name>
<keyword evidence="2" id="KW-1185">Reference proteome</keyword>
<gene>
    <name evidence="1" type="ORF">X801_08858</name>
</gene>
<proteinExistence type="predicted"/>
<dbReference type="EMBL" id="KV905609">
    <property type="protein sequence ID" value="OON15342.1"/>
    <property type="molecule type" value="Genomic_DNA"/>
</dbReference>
<sequence>MADSSDDDDPESGQGPVAVVYVFDPEITQVLYTLLDSTTADQSLVYNNYWPEAVSNPSKSNIMGHYEAELPPCPTDDPRGLARRLTVREFRVTLRRCAAGRDL</sequence>
<reference evidence="1 2" key="1">
    <citation type="submission" date="2015-03" db="EMBL/GenBank/DDBJ databases">
        <title>Draft genome of the nematode, Opisthorchis viverrini.</title>
        <authorList>
            <person name="Mitreva M."/>
        </authorList>
    </citation>
    <scope>NUCLEOTIDE SEQUENCE [LARGE SCALE GENOMIC DNA]</scope>
    <source>
        <strain evidence="1">Khon Kaen</strain>
    </source>
</reference>